<proteinExistence type="predicted"/>
<evidence type="ECO:0000313" key="1">
    <source>
        <dbReference type="EMBL" id="AUH34639.1"/>
    </source>
</evidence>
<dbReference type="Proteomes" id="UP000233742">
    <property type="component" value="Chromosome"/>
</dbReference>
<keyword evidence="2" id="KW-1185">Reference proteome</keyword>
<evidence type="ECO:0000313" key="2">
    <source>
        <dbReference type="Proteomes" id="UP000233742"/>
    </source>
</evidence>
<dbReference type="KEGG" id="paro:CUV01_15725"/>
<accession>A0A2K9EJS5</accession>
<protein>
    <submittedName>
        <fullName evidence="1">Uncharacterized protein</fullName>
    </submittedName>
</protein>
<organism evidence="1 2">
    <name type="scientific">Paracoccus tegillarcae</name>
    <dbReference type="NCBI Taxonomy" id="1529068"/>
    <lineage>
        <taxon>Bacteria</taxon>
        <taxon>Pseudomonadati</taxon>
        <taxon>Pseudomonadota</taxon>
        <taxon>Alphaproteobacteria</taxon>
        <taxon>Rhodobacterales</taxon>
        <taxon>Paracoccaceae</taxon>
        <taxon>Paracoccus</taxon>
    </lineage>
</organism>
<dbReference type="AlphaFoldDB" id="A0A2K9EJS5"/>
<gene>
    <name evidence="1" type="ORF">CUV01_15725</name>
</gene>
<sequence>MSTVTDAMDEIHAAQSLVQLIEITTHGGDTYSDKNAACAIGAACHAALDRLTAALAVLEKSNGGVA</sequence>
<reference evidence="1 2" key="1">
    <citation type="submission" date="2017-12" db="EMBL/GenBank/DDBJ databases">
        <authorList>
            <person name="Hurst M.R.H."/>
        </authorList>
    </citation>
    <scope>NUCLEOTIDE SEQUENCE [LARGE SCALE GENOMIC DNA]</scope>
    <source>
        <strain evidence="1 2">BM15</strain>
    </source>
</reference>
<name>A0A2K9EJS5_9RHOB</name>
<dbReference type="RefSeq" id="WP_101461300.1">
    <property type="nucleotide sequence ID" value="NZ_CP025408.1"/>
</dbReference>
<dbReference type="EMBL" id="CP025408">
    <property type="protein sequence ID" value="AUH34639.1"/>
    <property type="molecule type" value="Genomic_DNA"/>
</dbReference>